<name>A0A9N9DKW2_9GLOM</name>
<organism evidence="1 2">
    <name type="scientific">Cetraspora pellucida</name>
    <dbReference type="NCBI Taxonomy" id="1433469"/>
    <lineage>
        <taxon>Eukaryota</taxon>
        <taxon>Fungi</taxon>
        <taxon>Fungi incertae sedis</taxon>
        <taxon>Mucoromycota</taxon>
        <taxon>Glomeromycotina</taxon>
        <taxon>Glomeromycetes</taxon>
        <taxon>Diversisporales</taxon>
        <taxon>Gigasporaceae</taxon>
        <taxon>Cetraspora</taxon>
    </lineage>
</organism>
<evidence type="ECO:0000313" key="1">
    <source>
        <dbReference type="EMBL" id="CAG8639530.1"/>
    </source>
</evidence>
<proteinExistence type="predicted"/>
<evidence type="ECO:0000313" key="2">
    <source>
        <dbReference type="Proteomes" id="UP000789759"/>
    </source>
</evidence>
<protein>
    <submittedName>
        <fullName evidence="1">8454_t:CDS:1</fullName>
    </submittedName>
</protein>
<comment type="caution">
    <text evidence="1">The sequence shown here is derived from an EMBL/GenBank/DDBJ whole genome shotgun (WGS) entry which is preliminary data.</text>
</comment>
<dbReference type="AlphaFoldDB" id="A0A9N9DKW2"/>
<dbReference type="EMBL" id="CAJVQA010006385">
    <property type="protein sequence ID" value="CAG8639530.1"/>
    <property type="molecule type" value="Genomic_DNA"/>
</dbReference>
<dbReference type="OrthoDB" id="2427213at2759"/>
<keyword evidence="2" id="KW-1185">Reference proteome</keyword>
<sequence>MSYPNAKSCVASSKTYNKAGIFVANSKDINNVEENIDILEDSDKKLKPTFYTSNENDELSKKKNQYDDNEIKNVIPLEQLKIWNICHILVIYDKVYFYANDDNSSFWVKDKEPIIKKKRPKVSNYGLSYYKARTTS</sequence>
<reference evidence="1" key="1">
    <citation type="submission" date="2021-06" db="EMBL/GenBank/DDBJ databases">
        <authorList>
            <person name="Kallberg Y."/>
            <person name="Tangrot J."/>
            <person name="Rosling A."/>
        </authorList>
    </citation>
    <scope>NUCLEOTIDE SEQUENCE</scope>
    <source>
        <strain evidence="1">FL966</strain>
    </source>
</reference>
<dbReference type="Proteomes" id="UP000789759">
    <property type="component" value="Unassembled WGS sequence"/>
</dbReference>
<accession>A0A9N9DKW2</accession>
<gene>
    <name evidence="1" type="ORF">CPELLU_LOCUS8786</name>
</gene>